<dbReference type="GO" id="GO:0009401">
    <property type="term" value="P:phosphoenolpyruvate-dependent sugar phosphotransferase system"/>
    <property type="evidence" value="ECO:0007669"/>
    <property type="project" value="InterPro"/>
</dbReference>
<dbReference type="GO" id="GO:0016301">
    <property type="term" value="F:kinase activity"/>
    <property type="evidence" value="ECO:0007669"/>
    <property type="project" value="TreeGrafter"/>
</dbReference>
<protein>
    <submittedName>
        <fullName evidence="2">PTS glucitol/sorbitol transporter subunit IIA</fullName>
    </submittedName>
</protein>
<dbReference type="Proteomes" id="UP000588491">
    <property type="component" value="Unassembled WGS sequence"/>
</dbReference>
<organism evidence="2 3">
    <name type="scientific">Niallia alba</name>
    <dbReference type="NCBI Taxonomy" id="2729105"/>
    <lineage>
        <taxon>Bacteria</taxon>
        <taxon>Bacillati</taxon>
        <taxon>Bacillota</taxon>
        <taxon>Bacilli</taxon>
        <taxon>Bacillales</taxon>
        <taxon>Bacillaceae</taxon>
        <taxon>Niallia</taxon>
    </lineage>
</organism>
<dbReference type="InterPro" id="IPR004716">
    <property type="entry name" value="PTS_IIA_glucitol/sorbitol-sp"/>
</dbReference>
<comment type="caution">
    <text evidence="2">The sequence shown here is derived from an EMBL/GenBank/DDBJ whole genome shotgun (WGS) entry which is preliminary data.</text>
</comment>
<proteinExistence type="predicted"/>
<comment type="caution">
    <text evidence="1">Lacks conserved residue(s) required for the propagation of feature annotation.</text>
</comment>
<dbReference type="SUPFAM" id="SSF141530">
    <property type="entry name" value="PTSIIA/GutA-like"/>
    <property type="match status" value="1"/>
</dbReference>
<dbReference type="EMBL" id="JABBPK010000001">
    <property type="protein sequence ID" value="NMO76769.1"/>
    <property type="molecule type" value="Genomic_DNA"/>
</dbReference>
<sequence length="121" mass="13452">MKTIYENTINSIGPLATTFLEEKMIILFGDGAPQELAEFCYGIEIVDVEDSIKPGQKLLINNESFEITSVGEIVERNLTSIGHITIRFDGSTNPELPGTLYIEDKEMPVFEIGTKLKIVSK</sequence>
<evidence type="ECO:0000256" key="1">
    <source>
        <dbReference type="PROSITE-ProRule" id="PRU00420"/>
    </source>
</evidence>
<dbReference type="PROSITE" id="PS51097">
    <property type="entry name" value="PTS_EIIA_TYPE_5"/>
    <property type="match status" value="1"/>
</dbReference>
<evidence type="ECO:0000313" key="3">
    <source>
        <dbReference type="Proteomes" id="UP000588491"/>
    </source>
</evidence>
<reference evidence="2 3" key="1">
    <citation type="submission" date="2020-04" db="EMBL/GenBank/DDBJ databases">
        <title>Bacillus sp. UniB3 isolated from commercial digestive syrup.</title>
        <authorList>
            <person name="Thorat V."/>
            <person name="Kirdat K."/>
            <person name="Tiwarekar B."/>
            <person name="Yadav A."/>
        </authorList>
    </citation>
    <scope>NUCLEOTIDE SEQUENCE [LARGE SCALE GENOMIC DNA]</scope>
    <source>
        <strain evidence="2 3">UniB3</strain>
    </source>
</reference>
<dbReference type="PANTHER" id="PTHR40398">
    <property type="entry name" value="PTS SYSTEM GLUCITOL/SORBITOL-SPECIFIC EIIA COMPONENT"/>
    <property type="match status" value="1"/>
</dbReference>
<gene>
    <name evidence="2" type="ORF">HHU08_07170</name>
</gene>
<dbReference type="GO" id="GO:0005737">
    <property type="term" value="C:cytoplasm"/>
    <property type="evidence" value="ECO:0007669"/>
    <property type="project" value="InterPro"/>
</dbReference>
<keyword evidence="3" id="KW-1185">Reference proteome</keyword>
<name>A0A7Y0K6N7_9BACI</name>
<dbReference type="PANTHER" id="PTHR40398:SF1">
    <property type="entry name" value="PTS SYSTEM GLUCITOL_SORBITOL-SPECIFIC EIIA COMPONENT"/>
    <property type="match status" value="1"/>
</dbReference>
<dbReference type="Gene3D" id="2.40.33.40">
    <property type="entry name" value="Phosphotransferase system, glucitol/sorbitol-specific IIA component"/>
    <property type="match status" value="1"/>
</dbReference>
<accession>A0A7Y0K6N7</accession>
<dbReference type="InterPro" id="IPR036665">
    <property type="entry name" value="PTS_IIA_glucitol/sorbitol_sf"/>
</dbReference>
<evidence type="ECO:0000313" key="2">
    <source>
        <dbReference type="EMBL" id="NMO76769.1"/>
    </source>
</evidence>
<dbReference type="Pfam" id="PF03829">
    <property type="entry name" value="PTSIIA_gutA"/>
    <property type="match status" value="1"/>
</dbReference>
<dbReference type="GO" id="GO:0008982">
    <property type="term" value="F:protein-N(PI)-phosphohistidine-sugar phosphotransferase activity"/>
    <property type="evidence" value="ECO:0007669"/>
    <property type="project" value="InterPro"/>
</dbReference>
<dbReference type="AlphaFoldDB" id="A0A7Y0K6N7"/>